<dbReference type="Gene3D" id="1.10.10.410">
    <property type="match status" value="1"/>
</dbReference>
<comment type="caution">
    <text evidence="1">The sequence shown here is derived from an EMBL/GenBank/DDBJ whole genome shotgun (WGS) entry which is preliminary data.</text>
</comment>
<evidence type="ECO:0000313" key="2">
    <source>
        <dbReference type="Proteomes" id="UP000637578"/>
    </source>
</evidence>
<sequence length="158" mass="17004">MDMAELKARLQADLAEAIKGRDQTVVDTLRMALAAVTTEEVAGKQARELSDDEVVKVLRREAKKRREAAEAFAGAGRQELADKERAEGEILDRYLPAQLDDAQLTELARQAVDEVAAQLGERPGPRQMGQVMRVANAKVAGGAEGSRVAAAVRALLQG</sequence>
<reference evidence="1" key="2">
    <citation type="submission" date="2020-09" db="EMBL/GenBank/DDBJ databases">
        <authorList>
            <person name="Sun Q."/>
            <person name="Zhou Y."/>
        </authorList>
    </citation>
    <scope>NUCLEOTIDE SEQUENCE</scope>
    <source>
        <strain evidence="1">CGMCC 4.5737</strain>
    </source>
</reference>
<dbReference type="InterPro" id="IPR003789">
    <property type="entry name" value="Asn/Gln_tRNA_amidoTrase-B-like"/>
</dbReference>
<dbReference type="PANTHER" id="PTHR28055">
    <property type="entry name" value="ALTERED INHERITANCE OF MITOCHONDRIA PROTEIN 41, MITOCHONDRIAL"/>
    <property type="match status" value="1"/>
</dbReference>
<protein>
    <recommendedName>
        <fullName evidence="3">GatB/YqeY domain-containing protein</fullName>
    </recommendedName>
</protein>
<dbReference type="AlphaFoldDB" id="A0A8J3CAL6"/>
<dbReference type="GO" id="GO:0016884">
    <property type="term" value="F:carbon-nitrogen ligase activity, with glutamine as amido-N-donor"/>
    <property type="evidence" value="ECO:0007669"/>
    <property type="project" value="InterPro"/>
</dbReference>
<evidence type="ECO:0000313" key="1">
    <source>
        <dbReference type="EMBL" id="GGM65721.1"/>
    </source>
</evidence>
<organism evidence="1 2">
    <name type="scientific">Longimycelium tulufanense</name>
    <dbReference type="NCBI Taxonomy" id="907463"/>
    <lineage>
        <taxon>Bacteria</taxon>
        <taxon>Bacillati</taxon>
        <taxon>Actinomycetota</taxon>
        <taxon>Actinomycetes</taxon>
        <taxon>Pseudonocardiales</taxon>
        <taxon>Pseudonocardiaceae</taxon>
        <taxon>Longimycelium</taxon>
    </lineage>
</organism>
<dbReference type="SUPFAM" id="SSF89095">
    <property type="entry name" value="GatB/YqeY motif"/>
    <property type="match status" value="1"/>
</dbReference>
<proteinExistence type="predicted"/>
<dbReference type="PANTHER" id="PTHR28055:SF1">
    <property type="entry name" value="ALTERED INHERITANCE OF MITOCHONDRIA PROTEIN 41, MITOCHONDRIAL"/>
    <property type="match status" value="1"/>
</dbReference>
<name>A0A8J3CAL6_9PSEU</name>
<keyword evidence="2" id="KW-1185">Reference proteome</keyword>
<evidence type="ECO:0008006" key="3">
    <source>
        <dbReference type="Google" id="ProtNLM"/>
    </source>
</evidence>
<gene>
    <name evidence="1" type="ORF">GCM10012275_40400</name>
</gene>
<dbReference type="Proteomes" id="UP000637578">
    <property type="component" value="Unassembled WGS sequence"/>
</dbReference>
<dbReference type="InterPro" id="IPR019004">
    <property type="entry name" value="YqeY/Aim41"/>
</dbReference>
<dbReference type="EMBL" id="BMMK01000019">
    <property type="protein sequence ID" value="GGM65721.1"/>
    <property type="molecule type" value="Genomic_DNA"/>
</dbReference>
<reference evidence="1" key="1">
    <citation type="journal article" date="2014" name="Int. J. Syst. Evol. Microbiol.">
        <title>Complete genome sequence of Corynebacterium casei LMG S-19264T (=DSM 44701T), isolated from a smear-ripened cheese.</title>
        <authorList>
            <consortium name="US DOE Joint Genome Institute (JGI-PGF)"/>
            <person name="Walter F."/>
            <person name="Albersmeier A."/>
            <person name="Kalinowski J."/>
            <person name="Ruckert C."/>
        </authorList>
    </citation>
    <scope>NUCLEOTIDE SEQUENCE</scope>
    <source>
        <strain evidence="1">CGMCC 4.5737</strain>
    </source>
</reference>
<accession>A0A8J3CAL6</accession>
<dbReference type="InterPro" id="IPR023168">
    <property type="entry name" value="GatB_Yqey_C_2"/>
</dbReference>
<dbReference type="Gene3D" id="1.10.1510.10">
    <property type="entry name" value="Uncharacterised protein YqeY/AIM41 PF09424, N-terminal domain"/>
    <property type="match status" value="1"/>
</dbReference>
<dbReference type="InterPro" id="IPR042184">
    <property type="entry name" value="YqeY/Aim41_N"/>
</dbReference>
<dbReference type="Pfam" id="PF09424">
    <property type="entry name" value="YqeY"/>
    <property type="match status" value="1"/>
</dbReference>